<reference evidence="2" key="1">
    <citation type="journal article" date="2017" name="Nat. Ecol. Evol.">
        <title>Genome expansion and lineage-specific genetic innovations in the forest pathogenic fungi Armillaria.</title>
        <authorList>
            <person name="Sipos G."/>
            <person name="Prasanna A.N."/>
            <person name="Walter M.C."/>
            <person name="O'Connor E."/>
            <person name="Balint B."/>
            <person name="Krizsan K."/>
            <person name="Kiss B."/>
            <person name="Hess J."/>
            <person name="Varga T."/>
            <person name="Slot J."/>
            <person name="Riley R."/>
            <person name="Boka B."/>
            <person name="Rigling D."/>
            <person name="Barry K."/>
            <person name="Lee J."/>
            <person name="Mihaltcheva S."/>
            <person name="LaButti K."/>
            <person name="Lipzen A."/>
            <person name="Waldron R."/>
            <person name="Moloney N.M."/>
            <person name="Sperisen C."/>
            <person name="Kredics L."/>
            <person name="Vagvoelgyi C."/>
            <person name="Patrignani A."/>
            <person name="Fitzpatrick D."/>
            <person name="Nagy I."/>
            <person name="Doyle S."/>
            <person name="Anderson J.B."/>
            <person name="Grigoriev I.V."/>
            <person name="Gueldener U."/>
            <person name="Muensterkoetter M."/>
            <person name="Nagy L.G."/>
        </authorList>
    </citation>
    <scope>NUCLEOTIDE SEQUENCE [LARGE SCALE GENOMIC DNA]</scope>
    <source>
        <strain evidence="2">Ar21-2</strain>
    </source>
</reference>
<dbReference type="Gene3D" id="3.80.10.10">
    <property type="entry name" value="Ribonuclease Inhibitor"/>
    <property type="match status" value="1"/>
</dbReference>
<dbReference type="SUPFAM" id="SSF52047">
    <property type="entry name" value="RNI-like"/>
    <property type="match status" value="1"/>
</dbReference>
<dbReference type="OMA" id="RWCDIGS"/>
<name>A0A2H3CX63_ARMGA</name>
<dbReference type="AlphaFoldDB" id="A0A2H3CX63"/>
<dbReference type="InterPro" id="IPR032675">
    <property type="entry name" value="LRR_dom_sf"/>
</dbReference>
<evidence type="ECO:0000313" key="1">
    <source>
        <dbReference type="EMBL" id="PBK86410.1"/>
    </source>
</evidence>
<dbReference type="OrthoDB" id="2918124at2759"/>
<dbReference type="InParanoid" id="A0A2H3CX63"/>
<dbReference type="Proteomes" id="UP000217790">
    <property type="component" value="Unassembled WGS sequence"/>
</dbReference>
<proteinExistence type="predicted"/>
<evidence type="ECO:0000313" key="2">
    <source>
        <dbReference type="Proteomes" id="UP000217790"/>
    </source>
</evidence>
<gene>
    <name evidence="1" type="ORF">ARMGADRAFT_1086586</name>
</gene>
<organism evidence="1 2">
    <name type="scientific">Armillaria gallica</name>
    <name type="common">Bulbous honey fungus</name>
    <name type="synonym">Armillaria bulbosa</name>
    <dbReference type="NCBI Taxonomy" id="47427"/>
    <lineage>
        <taxon>Eukaryota</taxon>
        <taxon>Fungi</taxon>
        <taxon>Dikarya</taxon>
        <taxon>Basidiomycota</taxon>
        <taxon>Agaricomycotina</taxon>
        <taxon>Agaricomycetes</taxon>
        <taxon>Agaricomycetidae</taxon>
        <taxon>Agaricales</taxon>
        <taxon>Marasmiineae</taxon>
        <taxon>Physalacriaceae</taxon>
        <taxon>Armillaria</taxon>
    </lineage>
</organism>
<keyword evidence="2" id="KW-1185">Reference proteome</keyword>
<dbReference type="EMBL" id="KZ293684">
    <property type="protein sequence ID" value="PBK86410.1"/>
    <property type="molecule type" value="Genomic_DNA"/>
</dbReference>
<evidence type="ECO:0008006" key="3">
    <source>
        <dbReference type="Google" id="ProtNLM"/>
    </source>
</evidence>
<accession>A0A2H3CX63</accession>
<sequence>MNTSGVYLSVWLVLTSNRTRKRASSRANRHNRRKQQRRQGVLTSSCVSKSWRAASLRHLFPTAKFSSSDDFTRWCDIGSCLPQVPLYVKEVVFEPEVKPIRSLRDAFLDVEDETSLQTRFEALERFVVQNPGMTSNPSGFQLPGMPRVHKLVWKTSLSLSVPITCTPETRQFISTFCSLKEIKLSGSFVTVSDAKEFLGLLPRIEVLDIKAIDIDEAGSSGQSPVFAGDMTKLRKLSVEECEISLDWLVDDILAMSCPTQLQSIRYEHDLPFSLTTFTRLVTLSSESLQELIIQPPDRTTPGGWQIPPHFTNKSFPSLTSLTFCIIQLGLPHNPPLFSMNWCRRVIEVLPPALKMTSLTMHFYAVRHEHTHEIVADQSFDWKQLSERISKLFPQLKKFVIHISMETDFGVRQKALSEALLKERLEHFGDKLVIEWVDENPHLRSVIDWDSE</sequence>
<protein>
    <recommendedName>
        <fullName evidence="3">F-box domain-containing protein</fullName>
    </recommendedName>
</protein>